<gene>
    <name evidence="8" type="ORF">AB0I48_30275</name>
</gene>
<dbReference type="InterPro" id="IPR012394">
    <property type="entry name" value="Aldehyde_DH_NAD(P)"/>
</dbReference>
<dbReference type="Gene3D" id="3.40.605.10">
    <property type="entry name" value="Aldehyde Dehydrogenase, Chain A, domain 1"/>
    <property type="match status" value="1"/>
</dbReference>
<evidence type="ECO:0000256" key="2">
    <source>
        <dbReference type="ARBA" id="ARBA00023002"/>
    </source>
</evidence>
<dbReference type="InterPro" id="IPR015590">
    <property type="entry name" value="Aldehyde_DH_dom"/>
</dbReference>
<dbReference type="InterPro" id="IPR029510">
    <property type="entry name" value="Ald_DH_CS_GLU"/>
</dbReference>
<reference evidence="8 9" key="1">
    <citation type="submission" date="2024-06" db="EMBL/GenBank/DDBJ databases">
        <title>The Natural Products Discovery Center: Release of the First 8490 Sequenced Strains for Exploring Actinobacteria Biosynthetic Diversity.</title>
        <authorList>
            <person name="Kalkreuter E."/>
            <person name="Kautsar S.A."/>
            <person name="Yang D."/>
            <person name="Bader C.D."/>
            <person name="Teijaro C.N."/>
            <person name="Fluegel L."/>
            <person name="Davis C.M."/>
            <person name="Simpson J.R."/>
            <person name="Lauterbach L."/>
            <person name="Steele A.D."/>
            <person name="Gui C."/>
            <person name="Meng S."/>
            <person name="Li G."/>
            <person name="Viehrig K."/>
            <person name="Ye F."/>
            <person name="Su P."/>
            <person name="Kiefer A.F."/>
            <person name="Nichols A."/>
            <person name="Cepeda A.J."/>
            <person name="Yan W."/>
            <person name="Fan B."/>
            <person name="Jiang Y."/>
            <person name="Adhikari A."/>
            <person name="Zheng C.-J."/>
            <person name="Schuster L."/>
            <person name="Cowan T.M."/>
            <person name="Smanski M.J."/>
            <person name="Chevrette M.G."/>
            <person name="De Carvalho L.P.S."/>
            <person name="Shen B."/>
        </authorList>
    </citation>
    <scope>NUCLEOTIDE SEQUENCE [LARGE SCALE GENOMIC DNA]</scope>
    <source>
        <strain evidence="8 9">NPDC050403</strain>
    </source>
</reference>
<dbReference type="Pfam" id="PF00171">
    <property type="entry name" value="Aldedh"/>
    <property type="match status" value="1"/>
</dbReference>
<organism evidence="8 9">
    <name type="scientific">Nocardia aurea</name>
    <dbReference type="NCBI Taxonomy" id="2144174"/>
    <lineage>
        <taxon>Bacteria</taxon>
        <taxon>Bacillati</taxon>
        <taxon>Actinomycetota</taxon>
        <taxon>Actinomycetes</taxon>
        <taxon>Mycobacteriales</taxon>
        <taxon>Nocardiaceae</taxon>
        <taxon>Nocardia</taxon>
    </lineage>
</organism>
<evidence type="ECO:0000256" key="5">
    <source>
        <dbReference type="RuleBase" id="RU003345"/>
    </source>
</evidence>
<comment type="caution">
    <text evidence="8">The sequence shown here is derived from an EMBL/GenBank/DDBJ whole genome shotgun (WGS) entry which is preliminary data.</text>
</comment>
<evidence type="ECO:0000259" key="7">
    <source>
        <dbReference type="Pfam" id="PF00171"/>
    </source>
</evidence>
<dbReference type="PIRSF" id="PIRSF036492">
    <property type="entry name" value="ALDH"/>
    <property type="match status" value="1"/>
</dbReference>
<protein>
    <recommendedName>
        <fullName evidence="3">Aldehyde dehydrogenase</fullName>
    </recommendedName>
</protein>
<keyword evidence="9" id="KW-1185">Reference proteome</keyword>
<evidence type="ECO:0000256" key="3">
    <source>
        <dbReference type="PIRNR" id="PIRNR036492"/>
    </source>
</evidence>
<keyword evidence="2 3" id="KW-0560">Oxidoreductase</keyword>
<dbReference type="PANTHER" id="PTHR11699">
    <property type="entry name" value="ALDEHYDE DEHYDROGENASE-RELATED"/>
    <property type="match status" value="1"/>
</dbReference>
<dbReference type="EMBL" id="JBFAKC010000017">
    <property type="protein sequence ID" value="MEV0711854.1"/>
    <property type="molecule type" value="Genomic_DNA"/>
</dbReference>
<feature type="region of interest" description="Disordered" evidence="6">
    <location>
        <begin position="1"/>
        <end position="22"/>
    </location>
</feature>
<dbReference type="InterPro" id="IPR016161">
    <property type="entry name" value="Ald_DH/histidinol_DH"/>
</dbReference>
<dbReference type="Gene3D" id="3.40.309.10">
    <property type="entry name" value="Aldehyde Dehydrogenase, Chain A, domain 2"/>
    <property type="match status" value="1"/>
</dbReference>
<comment type="similarity">
    <text evidence="1 3 5">Belongs to the aldehyde dehydrogenase family.</text>
</comment>
<dbReference type="CDD" id="cd07099">
    <property type="entry name" value="ALDH_DDALDH"/>
    <property type="match status" value="1"/>
</dbReference>
<name>A0ABV3G2F4_9NOCA</name>
<evidence type="ECO:0000256" key="4">
    <source>
        <dbReference type="PROSITE-ProRule" id="PRU10007"/>
    </source>
</evidence>
<accession>A0ABV3G2F4</accession>
<feature type="active site" evidence="4">
    <location>
        <position position="251"/>
    </location>
</feature>
<proteinExistence type="inferred from homology"/>
<dbReference type="InterPro" id="IPR016163">
    <property type="entry name" value="Ald_DH_C"/>
</dbReference>
<evidence type="ECO:0000256" key="6">
    <source>
        <dbReference type="SAM" id="MobiDB-lite"/>
    </source>
</evidence>
<evidence type="ECO:0000256" key="1">
    <source>
        <dbReference type="ARBA" id="ARBA00009986"/>
    </source>
</evidence>
<dbReference type="Proteomes" id="UP001551695">
    <property type="component" value="Unassembled WGS sequence"/>
</dbReference>
<dbReference type="PROSITE" id="PS00687">
    <property type="entry name" value="ALDEHYDE_DEHYDR_GLU"/>
    <property type="match status" value="1"/>
</dbReference>
<dbReference type="RefSeq" id="WP_357788537.1">
    <property type="nucleotide sequence ID" value="NZ_JBFAKC010000017.1"/>
</dbReference>
<dbReference type="SUPFAM" id="SSF53720">
    <property type="entry name" value="ALDH-like"/>
    <property type="match status" value="1"/>
</dbReference>
<dbReference type="InterPro" id="IPR016162">
    <property type="entry name" value="Ald_DH_N"/>
</dbReference>
<evidence type="ECO:0000313" key="8">
    <source>
        <dbReference type="EMBL" id="MEV0711854.1"/>
    </source>
</evidence>
<evidence type="ECO:0000313" key="9">
    <source>
        <dbReference type="Proteomes" id="UP001551695"/>
    </source>
</evidence>
<sequence>MTNTERPKATNGKAASEGTGPAVIEVRNPGTGEIVGTVPDQSASEVAAQVRELRLYQPEWEAIGPDGRKEWLLELQDWLIDNTEHLADVLQSETSKPRADALIDPAFGGDLIGYYARRAAKFLADDHPSPHSPLARVKRLTTVYRPYQVVGVITPWNFPLAMPIMDVIPALAAGAAVILKPSEVTPLSALELARGWAEIGAPPVFAVVTGAGATGAGVVAEADYIQFTGSTATGRKIAAACVERMIPYSLELGGKDPAIVLADADIDRAAHGIAFGGMFNAGQVCISVERVYVEAPVYDEFVAKLTANVKALRQGIDGRDLNHDVGALANENQVSIVQRHVDEAVAAGATVLTGGKRTGQGTFFEPTVLIDVDHSMSCVAEETFGPTLPVMKVADEAEAIRLANDSVYGLSASVWTGDKDRGERVARQLNAGAVNINDVFANLFSYALPMGGWGLSGVGARWGGANGVRKYCRAQAITKPILPTQGKELFWYPYKSSNLLMALGAMRAAGARGLRRVDLPALLKLRGDSK</sequence>
<feature type="domain" description="Aldehyde dehydrogenase" evidence="7">
    <location>
        <begin position="23"/>
        <end position="476"/>
    </location>
</feature>